<dbReference type="EMBL" id="CP053716">
    <property type="protein sequence ID" value="QKF07464.1"/>
    <property type="molecule type" value="Genomic_DNA"/>
</dbReference>
<dbReference type="InterPro" id="IPR052928">
    <property type="entry name" value="Desiccation-related_membrane"/>
</dbReference>
<evidence type="ECO:0000313" key="2">
    <source>
        <dbReference type="EMBL" id="QKF07464.1"/>
    </source>
</evidence>
<organism evidence="2 3">
    <name type="scientific">Berryella wangjianweii</name>
    <dbReference type="NCBI Taxonomy" id="2734634"/>
    <lineage>
        <taxon>Bacteria</taxon>
        <taxon>Bacillati</taxon>
        <taxon>Actinomycetota</taxon>
        <taxon>Coriobacteriia</taxon>
        <taxon>Eggerthellales</taxon>
        <taxon>Eggerthellaceae</taxon>
        <taxon>Berryella</taxon>
    </lineage>
</organism>
<accession>A0A6M8J1P5</accession>
<dbReference type="InterPro" id="IPR024623">
    <property type="entry name" value="YtxH"/>
</dbReference>
<dbReference type="RefSeq" id="WP_172300718.1">
    <property type="nucleotide sequence ID" value="NZ_CP053716.1"/>
</dbReference>
<dbReference type="PANTHER" id="PTHR35792:SF1">
    <property type="entry name" value="SLL0268 PROTEIN"/>
    <property type="match status" value="1"/>
</dbReference>
<dbReference type="PANTHER" id="PTHR35792">
    <property type="entry name" value="GENERAL STRESS PROTEIN"/>
    <property type="match status" value="1"/>
</dbReference>
<sequence>MGKISTLLIGGAIGAAAALLYAPRKGEETRALVSEKVNAVWGEAKDWTAGAPAQAQSAYQSAQVRGEAVLRDVTAKGQELASAAKAQASEFAQVASEKGHEVASFVQDAVTASPAADDELRAKIEAARQRIAAQVVKNAEESSDTVEVKPEVEAPAEDASTQDKQD</sequence>
<proteinExistence type="predicted"/>
<gene>
    <name evidence="2" type="ORF">HLV38_04515</name>
</gene>
<dbReference type="Proteomes" id="UP000503297">
    <property type="component" value="Chromosome"/>
</dbReference>
<dbReference type="KEGG" id="bwa:HLV38_04515"/>
<dbReference type="AlphaFoldDB" id="A0A6M8J1P5"/>
<feature type="region of interest" description="Disordered" evidence="1">
    <location>
        <begin position="135"/>
        <end position="166"/>
    </location>
</feature>
<reference evidence="3" key="1">
    <citation type="submission" date="2020-05" db="EMBL/GenBank/DDBJ databases">
        <title>Novel species in genus Nocardioides.</title>
        <authorList>
            <person name="Zhang G."/>
        </authorList>
    </citation>
    <scope>NUCLEOTIDE SEQUENCE [LARGE SCALE GENOMIC DNA]</scope>
    <source>
        <strain evidence="3">zg-1050</strain>
    </source>
</reference>
<evidence type="ECO:0000313" key="3">
    <source>
        <dbReference type="Proteomes" id="UP000503297"/>
    </source>
</evidence>
<dbReference type="Pfam" id="PF12732">
    <property type="entry name" value="YtxH"/>
    <property type="match status" value="1"/>
</dbReference>
<protein>
    <submittedName>
        <fullName evidence="2">YtxH domain-containing protein</fullName>
    </submittedName>
</protein>
<name>A0A6M8J1P5_9ACTN</name>
<evidence type="ECO:0000256" key="1">
    <source>
        <dbReference type="SAM" id="MobiDB-lite"/>
    </source>
</evidence>
<keyword evidence="3" id="KW-1185">Reference proteome</keyword>